<dbReference type="EMBL" id="CP150096">
    <property type="protein sequence ID" value="WZN44258.1"/>
    <property type="molecule type" value="Genomic_DNA"/>
</dbReference>
<sequence>MDAASLISSIPQLPPTVTAMHELFTLQTKYGEEFRTGALLDPPLGQCKQLVSAIHDATIRDIMKKSPRRDMPDSIQYEDERWKLALRPILGPEVKAKLAGLDAAARPIVTQIFELQAAFDWVNYYTEDEKIKKVFRQKEAALSSENAPGAARAKVELGKSLYEKQQQLWMDRFRKYTTALKTLQQLMEKIDYGEKLSAADQKLAGKILGDVQARALEAHEKLVWNQTSIVMNGELTFSGFQILSMYGE</sequence>
<accession>A0ABZ2YXY5</accession>
<proteinExistence type="predicted"/>
<dbReference type="Proteomes" id="UP001449657">
    <property type="component" value="Chromosome"/>
</dbReference>
<gene>
    <name evidence="1" type="ORF">WJU22_15270</name>
</gene>
<evidence type="ECO:0000313" key="1">
    <source>
        <dbReference type="EMBL" id="WZN44258.1"/>
    </source>
</evidence>
<keyword evidence="2" id="KW-1185">Reference proteome</keyword>
<dbReference type="RefSeq" id="WP_341839048.1">
    <property type="nucleotide sequence ID" value="NZ_CP149792.1"/>
</dbReference>
<protein>
    <submittedName>
        <fullName evidence="1">Uncharacterized protein</fullName>
    </submittedName>
</protein>
<reference evidence="1 2" key="1">
    <citation type="submission" date="2024-03" db="EMBL/GenBank/DDBJ databases">
        <title>Chitinophaga caseinilytica sp. nov., a casein hydrolysing bacterium isolated from forest soil.</title>
        <authorList>
            <person name="Lee D.S."/>
            <person name="Han D.M."/>
            <person name="Baek J.H."/>
            <person name="Choi D.G."/>
            <person name="Jeon J.H."/>
            <person name="Jeon C.O."/>
        </authorList>
    </citation>
    <scope>NUCLEOTIDE SEQUENCE [LARGE SCALE GENOMIC DNA]</scope>
    <source>
        <strain evidence="1 2">KACC 19118</strain>
    </source>
</reference>
<evidence type="ECO:0000313" key="2">
    <source>
        <dbReference type="Proteomes" id="UP001449657"/>
    </source>
</evidence>
<organism evidence="1 2">
    <name type="scientific">Chitinophaga caseinilytica</name>
    <dbReference type="NCBI Taxonomy" id="2267521"/>
    <lineage>
        <taxon>Bacteria</taxon>
        <taxon>Pseudomonadati</taxon>
        <taxon>Bacteroidota</taxon>
        <taxon>Chitinophagia</taxon>
        <taxon>Chitinophagales</taxon>
        <taxon>Chitinophagaceae</taxon>
        <taxon>Chitinophaga</taxon>
    </lineage>
</organism>
<name>A0ABZ2YXY5_9BACT</name>